<comment type="caution">
    <text evidence="2">The sequence shown here is derived from an EMBL/GenBank/DDBJ whole genome shotgun (WGS) entry which is preliminary data.</text>
</comment>
<name>A0ABR0N7S3_GOSAR</name>
<proteinExistence type="predicted"/>
<sequence length="134" mass="15110">MSFNSSYEIGYLYSVDFTALVLSDVLYLISSVGTLVSSVHSDFVYFHFLRLDSAGRRYHKLATGRIWILKVNKIARLSSTSPRRETVQESRVSVISPTSGSDNPEFGTEALNPIVREVLEKVFEARLRESSETL</sequence>
<keyword evidence="3" id="KW-1185">Reference proteome</keyword>
<evidence type="ECO:0000256" key="1">
    <source>
        <dbReference type="SAM" id="MobiDB-lite"/>
    </source>
</evidence>
<evidence type="ECO:0000313" key="2">
    <source>
        <dbReference type="EMBL" id="KAK5785654.1"/>
    </source>
</evidence>
<accession>A0ABR0N7S3</accession>
<feature type="compositionally biased region" description="Polar residues" evidence="1">
    <location>
        <begin position="89"/>
        <end position="102"/>
    </location>
</feature>
<dbReference type="Proteomes" id="UP001358586">
    <property type="component" value="Chromosome 11"/>
</dbReference>
<dbReference type="EMBL" id="JARKNE010000011">
    <property type="protein sequence ID" value="KAK5785654.1"/>
    <property type="molecule type" value="Genomic_DNA"/>
</dbReference>
<feature type="region of interest" description="Disordered" evidence="1">
    <location>
        <begin position="88"/>
        <end position="108"/>
    </location>
</feature>
<reference evidence="2 3" key="1">
    <citation type="submission" date="2023-03" db="EMBL/GenBank/DDBJ databases">
        <title>WGS of Gossypium arboreum.</title>
        <authorList>
            <person name="Yu D."/>
        </authorList>
    </citation>
    <scope>NUCLEOTIDE SEQUENCE [LARGE SCALE GENOMIC DNA]</scope>
    <source>
        <tissue evidence="2">Leaf</tissue>
    </source>
</reference>
<evidence type="ECO:0000313" key="3">
    <source>
        <dbReference type="Proteomes" id="UP001358586"/>
    </source>
</evidence>
<protein>
    <submittedName>
        <fullName evidence="2">Uncharacterized protein</fullName>
    </submittedName>
</protein>
<organism evidence="2 3">
    <name type="scientific">Gossypium arboreum</name>
    <name type="common">Tree cotton</name>
    <name type="synonym">Gossypium nanking</name>
    <dbReference type="NCBI Taxonomy" id="29729"/>
    <lineage>
        <taxon>Eukaryota</taxon>
        <taxon>Viridiplantae</taxon>
        <taxon>Streptophyta</taxon>
        <taxon>Embryophyta</taxon>
        <taxon>Tracheophyta</taxon>
        <taxon>Spermatophyta</taxon>
        <taxon>Magnoliopsida</taxon>
        <taxon>eudicotyledons</taxon>
        <taxon>Gunneridae</taxon>
        <taxon>Pentapetalae</taxon>
        <taxon>rosids</taxon>
        <taxon>malvids</taxon>
        <taxon>Malvales</taxon>
        <taxon>Malvaceae</taxon>
        <taxon>Malvoideae</taxon>
        <taxon>Gossypium</taxon>
    </lineage>
</organism>
<gene>
    <name evidence="2" type="ORF">PVK06_040256</name>
</gene>